<dbReference type="Pfam" id="PF12796">
    <property type="entry name" value="Ank_2"/>
    <property type="match status" value="1"/>
</dbReference>
<dbReference type="SMART" id="SM00248">
    <property type="entry name" value="ANK"/>
    <property type="match status" value="2"/>
</dbReference>
<comment type="caution">
    <text evidence="6">The sequence shown here is derived from an EMBL/GenBank/DDBJ whole genome shotgun (WGS) entry which is preliminary data.</text>
</comment>
<dbReference type="InterPro" id="IPR051226">
    <property type="entry name" value="PP1_Regulatory_Subunit"/>
</dbReference>
<dbReference type="EMBL" id="QCYY01002057">
    <property type="protein sequence ID" value="ROT73165.1"/>
    <property type="molecule type" value="Genomic_DNA"/>
</dbReference>
<feature type="repeat" description="ANK" evidence="4">
    <location>
        <begin position="194"/>
        <end position="226"/>
    </location>
</feature>
<dbReference type="PROSITE" id="PS50088">
    <property type="entry name" value="ANK_REPEAT"/>
    <property type="match status" value="2"/>
</dbReference>
<dbReference type="PANTHER" id="PTHR24179:SF21">
    <property type="entry name" value="MYOSIN BINDING SUBUNIT, ISOFORM O"/>
    <property type="match status" value="1"/>
</dbReference>
<feature type="compositionally biased region" description="Pro residues" evidence="5">
    <location>
        <begin position="354"/>
        <end position="364"/>
    </location>
</feature>
<sequence length="364" mass="39320">MFTFVIFWSCVDLFSSCDSSIRIFLRRRQRAACKSQRGRRVVRNQSPAPAASTRPRAPPKVTCSASENPGTTAEPPLPPRPSSPRVSGRCPDEAARTPALAMKVERASSVCSDDAPSSPDSVILQLPRQPRVTSARLADFGFQFTPAPPGYGDVEQFGCQAEFVRAVLDGNPRELKRILTRYSQLVQINGFTADGQTALTQSCMDGNLEVIKVLVAHGASLHLTNRDGFSPLHLACWRGKPDVMEYLLHSASSRRVTAAILHHVTVCDVGTGREGRGGRGGRPPPPTSSSTYYSPRDPLDGGPRSLPPPLRRHYESWRSGTGAGEARAEGPIYPGPPQNSRGPSRHDGDVIIGPPSPADPHPLL</sequence>
<dbReference type="InterPro" id="IPR002110">
    <property type="entry name" value="Ankyrin_rpt"/>
</dbReference>
<dbReference type="GO" id="GO:0019208">
    <property type="term" value="F:phosphatase regulator activity"/>
    <property type="evidence" value="ECO:0007669"/>
    <property type="project" value="TreeGrafter"/>
</dbReference>
<evidence type="ECO:0000256" key="5">
    <source>
        <dbReference type="SAM" id="MobiDB-lite"/>
    </source>
</evidence>
<comment type="similarity">
    <text evidence="3">Belongs to the NRARP family.</text>
</comment>
<gene>
    <name evidence="6" type="ORF">C7M84_008393</name>
</gene>
<feature type="region of interest" description="Disordered" evidence="5">
    <location>
        <begin position="269"/>
        <end position="364"/>
    </location>
</feature>
<name>A0A3R7PIQ7_PENVA</name>
<reference evidence="6 7" key="2">
    <citation type="submission" date="2019-01" db="EMBL/GenBank/DDBJ databases">
        <title>The decoding of complex shrimp genome reveals the adaptation for benthos swimmer, frequently molting mechanism and breeding impact on genome.</title>
        <authorList>
            <person name="Sun Y."/>
            <person name="Gao Y."/>
            <person name="Yu Y."/>
        </authorList>
    </citation>
    <scope>NUCLEOTIDE SEQUENCE [LARGE SCALE GENOMIC DNA]</scope>
    <source>
        <tissue evidence="6">Muscle</tissue>
    </source>
</reference>
<dbReference type="Gene3D" id="1.25.40.20">
    <property type="entry name" value="Ankyrin repeat-containing domain"/>
    <property type="match status" value="1"/>
</dbReference>
<evidence type="ECO:0000256" key="2">
    <source>
        <dbReference type="ARBA" id="ARBA00022737"/>
    </source>
</evidence>
<dbReference type="PROSITE" id="PS50297">
    <property type="entry name" value="ANK_REP_REGION"/>
    <property type="match status" value="2"/>
</dbReference>
<feature type="compositionally biased region" description="Low complexity" evidence="5">
    <location>
        <begin position="46"/>
        <end position="55"/>
    </location>
</feature>
<dbReference type="AlphaFoldDB" id="A0A3R7PIQ7"/>
<dbReference type="OrthoDB" id="5314041at2759"/>
<feature type="region of interest" description="Disordered" evidence="5">
    <location>
        <begin position="35"/>
        <end position="93"/>
    </location>
</feature>
<keyword evidence="2" id="KW-0677">Repeat</keyword>
<proteinExistence type="inferred from homology"/>
<feature type="compositionally biased region" description="Low complexity" evidence="5">
    <location>
        <begin position="288"/>
        <end position="304"/>
    </location>
</feature>
<reference evidence="6 7" key="1">
    <citation type="submission" date="2018-04" db="EMBL/GenBank/DDBJ databases">
        <authorList>
            <person name="Zhang X."/>
            <person name="Yuan J."/>
            <person name="Li F."/>
            <person name="Xiang J."/>
        </authorList>
    </citation>
    <scope>NUCLEOTIDE SEQUENCE [LARGE SCALE GENOMIC DNA]</scope>
    <source>
        <tissue evidence="6">Muscle</tissue>
    </source>
</reference>
<feature type="repeat" description="ANK" evidence="4">
    <location>
        <begin position="227"/>
        <end position="259"/>
    </location>
</feature>
<accession>A0A3R7PIQ7</accession>
<evidence type="ECO:0000256" key="4">
    <source>
        <dbReference type="PROSITE-ProRule" id="PRU00023"/>
    </source>
</evidence>
<dbReference type="InterPro" id="IPR036770">
    <property type="entry name" value="Ankyrin_rpt-contain_sf"/>
</dbReference>
<dbReference type="STRING" id="6689.A0A3R7PIQ7"/>
<evidence type="ECO:0000256" key="1">
    <source>
        <dbReference type="ARBA" id="ARBA00022473"/>
    </source>
</evidence>
<dbReference type="SUPFAM" id="SSF48403">
    <property type="entry name" value="Ankyrin repeat"/>
    <property type="match status" value="1"/>
</dbReference>
<evidence type="ECO:0000313" key="7">
    <source>
        <dbReference type="Proteomes" id="UP000283509"/>
    </source>
</evidence>
<keyword evidence="1" id="KW-0217">Developmental protein</keyword>
<dbReference type="GO" id="GO:0005737">
    <property type="term" value="C:cytoplasm"/>
    <property type="evidence" value="ECO:0007669"/>
    <property type="project" value="TreeGrafter"/>
</dbReference>
<dbReference type="Proteomes" id="UP000283509">
    <property type="component" value="Unassembled WGS sequence"/>
</dbReference>
<evidence type="ECO:0000313" key="6">
    <source>
        <dbReference type="EMBL" id="ROT73165.1"/>
    </source>
</evidence>
<organism evidence="6 7">
    <name type="scientific">Penaeus vannamei</name>
    <name type="common">Whiteleg shrimp</name>
    <name type="synonym">Litopenaeus vannamei</name>
    <dbReference type="NCBI Taxonomy" id="6689"/>
    <lineage>
        <taxon>Eukaryota</taxon>
        <taxon>Metazoa</taxon>
        <taxon>Ecdysozoa</taxon>
        <taxon>Arthropoda</taxon>
        <taxon>Crustacea</taxon>
        <taxon>Multicrustacea</taxon>
        <taxon>Malacostraca</taxon>
        <taxon>Eumalacostraca</taxon>
        <taxon>Eucarida</taxon>
        <taxon>Decapoda</taxon>
        <taxon>Dendrobranchiata</taxon>
        <taxon>Penaeoidea</taxon>
        <taxon>Penaeidae</taxon>
        <taxon>Penaeus</taxon>
    </lineage>
</organism>
<evidence type="ECO:0000256" key="3">
    <source>
        <dbReference type="ARBA" id="ARBA00038386"/>
    </source>
</evidence>
<keyword evidence="7" id="KW-1185">Reference proteome</keyword>
<dbReference type="PANTHER" id="PTHR24179">
    <property type="entry name" value="PROTEIN PHOSPHATASE 1 REGULATORY SUBUNIT 12"/>
    <property type="match status" value="1"/>
</dbReference>
<protein>
    <submittedName>
        <fullName evidence="6">Notch-regulated ankyrin repeat-containing protein</fullName>
    </submittedName>
</protein>
<dbReference type="GO" id="GO:0004857">
    <property type="term" value="F:enzyme inhibitor activity"/>
    <property type="evidence" value="ECO:0007669"/>
    <property type="project" value="TreeGrafter"/>
</dbReference>
<keyword evidence="4" id="KW-0040">ANK repeat</keyword>